<evidence type="ECO:0000313" key="7">
    <source>
        <dbReference type="Proteomes" id="UP000608154"/>
    </source>
</evidence>
<keyword evidence="3 4" id="KW-0472">Membrane</keyword>
<reference evidence="6" key="1">
    <citation type="journal article" date="2014" name="Int. J. Syst. Evol. Microbiol.">
        <title>Complete genome sequence of Corynebacterium casei LMG S-19264T (=DSM 44701T), isolated from a smear-ripened cheese.</title>
        <authorList>
            <consortium name="US DOE Joint Genome Institute (JGI-PGF)"/>
            <person name="Walter F."/>
            <person name="Albersmeier A."/>
            <person name="Kalinowski J."/>
            <person name="Ruckert C."/>
        </authorList>
    </citation>
    <scope>NUCLEOTIDE SEQUENCE</scope>
    <source>
        <strain evidence="6">CGMCC 1.15095</strain>
    </source>
</reference>
<feature type="transmembrane region" description="Helical" evidence="4">
    <location>
        <begin position="210"/>
        <end position="234"/>
    </location>
</feature>
<evidence type="ECO:0000259" key="5">
    <source>
        <dbReference type="PROSITE" id="PS50850"/>
    </source>
</evidence>
<organism evidence="6 7">
    <name type="scientific">Novosphingobium endophyticum</name>
    <dbReference type="NCBI Taxonomy" id="1955250"/>
    <lineage>
        <taxon>Bacteria</taxon>
        <taxon>Pseudomonadati</taxon>
        <taxon>Pseudomonadota</taxon>
        <taxon>Alphaproteobacteria</taxon>
        <taxon>Sphingomonadales</taxon>
        <taxon>Sphingomonadaceae</taxon>
        <taxon>Novosphingobium</taxon>
    </lineage>
</organism>
<dbReference type="InterPro" id="IPR036259">
    <property type="entry name" value="MFS_trans_sf"/>
</dbReference>
<evidence type="ECO:0000256" key="2">
    <source>
        <dbReference type="ARBA" id="ARBA00022989"/>
    </source>
</evidence>
<dbReference type="Gene3D" id="1.20.1250.20">
    <property type="entry name" value="MFS general substrate transporter like domains"/>
    <property type="match status" value="1"/>
</dbReference>
<dbReference type="Pfam" id="PF07690">
    <property type="entry name" value="MFS_1"/>
    <property type="match status" value="1"/>
</dbReference>
<evidence type="ECO:0000256" key="3">
    <source>
        <dbReference type="ARBA" id="ARBA00023136"/>
    </source>
</evidence>
<feature type="transmembrane region" description="Helical" evidence="4">
    <location>
        <begin position="156"/>
        <end position="176"/>
    </location>
</feature>
<keyword evidence="2 4" id="KW-1133">Transmembrane helix</keyword>
<dbReference type="InterPro" id="IPR020846">
    <property type="entry name" value="MFS_dom"/>
</dbReference>
<dbReference type="AlphaFoldDB" id="A0A916X6N6"/>
<dbReference type="PANTHER" id="PTHR11360">
    <property type="entry name" value="MONOCARBOXYLATE TRANSPORTER"/>
    <property type="match status" value="1"/>
</dbReference>
<feature type="transmembrane region" description="Helical" evidence="4">
    <location>
        <begin position="330"/>
        <end position="352"/>
    </location>
</feature>
<feature type="transmembrane region" description="Helical" evidence="4">
    <location>
        <begin position="7"/>
        <end position="25"/>
    </location>
</feature>
<evidence type="ECO:0000256" key="1">
    <source>
        <dbReference type="ARBA" id="ARBA00022692"/>
    </source>
</evidence>
<feature type="transmembrane region" description="Helical" evidence="4">
    <location>
        <begin position="246"/>
        <end position="266"/>
    </location>
</feature>
<evidence type="ECO:0000313" key="6">
    <source>
        <dbReference type="EMBL" id="GGC07544.1"/>
    </source>
</evidence>
<dbReference type="PROSITE" id="PS50850">
    <property type="entry name" value="MFS"/>
    <property type="match status" value="1"/>
</dbReference>
<dbReference type="InterPro" id="IPR011701">
    <property type="entry name" value="MFS"/>
</dbReference>
<feature type="transmembrane region" description="Helical" evidence="4">
    <location>
        <begin position="91"/>
        <end position="113"/>
    </location>
</feature>
<feature type="transmembrane region" description="Helical" evidence="4">
    <location>
        <begin position="125"/>
        <end position="144"/>
    </location>
</feature>
<dbReference type="EMBL" id="BMHK01000019">
    <property type="protein sequence ID" value="GGC07544.1"/>
    <property type="molecule type" value="Genomic_DNA"/>
</dbReference>
<name>A0A916X6N6_9SPHN</name>
<feature type="transmembrane region" description="Helical" evidence="4">
    <location>
        <begin position="273"/>
        <end position="290"/>
    </location>
</feature>
<feature type="transmembrane region" description="Helical" evidence="4">
    <location>
        <begin position="296"/>
        <end position="318"/>
    </location>
</feature>
<protein>
    <submittedName>
        <fullName evidence="6">MFS transporter</fullName>
    </submittedName>
</protein>
<keyword evidence="7" id="KW-1185">Reference proteome</keyword>
<feature type="transmembrane region" description="Helical" evidence="4">
    <location>
        <begin position="67"/>
        <end position="85"/>
    </location>
</feature>
<proteinExistence type="predicted"/>
<feature type="transmembrane region" description="Helical" evidence="4">
    <location>
        <begin position="364"/>
        <end position="384"/>
    </location>
</feature>
<dbReference type="InterPro" id="IPR050327">
    <property type="entry name" value="Proton-linked_MCT"/>
</dbReference>
<comment type="caution">
    <text evidence="6">The sequence shown here is derived from an EMBL/GenBank/DDBJ whole genome shotgun (WGS) entry which is preliminary data.</text>
</comment>
<keyword evidence="1 4" id="KW-0812">Transmembrane</keyword>
<accession>A0A916X6N6</accession>
<dbReference type="Proteomes" id="UP000608154">
    <property type="component" value="Unassembled WGS sequence"/>
</dbReference>
<dbReference type="GO" id="GO:0022857">
    <property type="term" value="F:transmembrane transporter activity"/>
    <property type="evidence" value="ECO:0007669"/>
    <property type="project" value="InterPro"/>
</dbReference>
<dbReference type="SUPFAM" id="SSF103473">
    <property type="entry name" value="MFS general substrate transporter"/>
    <property type="match status" value="1"/>
</dbReference>
<sequence length="400" mass="41100">MGVVAGVSHNLVIGLIMGSFGLMLASVEDRLGVSGEAAAVGIPLTLVGSSVLAPFVGVLIAKVSLRLLLLAGALLAATGYFTLAFTQSYALYLVAYGLLFGPALSLAGSIGPATLVTRWFNRNRGLALGIVHLPIVIAIVPWSLDRALTVYASTTLYLFMGVLIAVLLVPLTLLAVDHPPTAETLAPEPAEKRTADGSFSVAQLLARPRFWAICLAAIASMTSSVMLGSLLVPIGVSWGFARSEAAILQSIMAAVGILGSILFGWVADKLGGARSLALIAFNCALLWTVLLMHPPFAATAVVVGLIGMHGAGAIPTLGRGLSDSFGQASYSRGFGLSTMIGLPFIGTAIIGSERVFSVTGSYDLAITSIACFFVIAIFLGLYGATGAKLQGPLAAPAEAI</sequence>
<reference evidence="6" key="2">
    <citation type="submission" date="2020-09" db="EMBL/GenBank/DDBJ databases">
        <authorList>
            <person name="Sun Q."/>
            <person name="Zhou Y."/>
        </authorList>
    </citation>
    <scope>NUCLEOTIDE SEQUENCE</scope>
    <source>
        <strain evidence="6">CGMCC 1.15095</strain>
    </source>
</reference>
<feature type="transmembrane region" description="Helical" evidence="4">
    <location>
        <begin position="37"/>
        <end position="60"/>
    </location>
</feature>
<evidence type="ECO:0000256" key="4">
    <source>
        <dbReference type="SAM" id="Phobius"/>
    </source>
</evidence>
<dbReference type="PANTHER" id="PTHR11360:SF284">
    <property type="entry name" value="EG:103B4.3 PROTEIN-RELATED"/>
    <property type="match status" value="1"/>
</dbReference>
<gene>
    <name evidence="6" type="ORF">GCM10011494_27690</name>
</gene>
<feature type="domain" description="Major facilitator superfamily (MFS) profile" evidence="5">
    <location>
        <begin position="1"/>
        <end position="388"/>
    </location>
</feature>